<sequence length="269" mass="28939">MTWICRTCAVEHAEPLPDVCAICADERQWVPAQGQVWTTLEEVRREHRVVVDEVEPGLHGLAVEPQIGIGQTALLATTEAGNVLWDPVGLLDVAAVAAVRGLGPVAAIAASHPHMFGVQVEWSRALGEVPVLVNEADARWVARPDPMIATWGERAEPVPGVVLHRVGGHFPGSAVATWTGADGRGVLLSGDTVAPNPDRATVGFMRSYPNKIPLSATVVQRVAASLERLDFDRIYGNFRGAVPARAKEAVRYSADRHIAWVRGDHDGET</sequence>
<gene>
    <name evidence="1" type="ORF">ACFQQL_17310</name>
</gene>
<evidence type="ECO:0000313" key="2">
    <source>
        <dbReference type="Proteomes" id="UP001596455"/>
    </source>
</evidence>
<organism evidence="1 2">
    <name type="scientific">Georgenia alba</name>
    <dbReference type="NCBI Taxonomy" id="2233858"/>
    <lineage>
        <taxon>Bacteria</taxon>
        <taxon>Bacillati</taxon>
        <taxon>Actinomycetota</taxon>
        <taxon>Actinomycetes</taxon>
        <taxon>Micrococcales</taxon>
        <taxon>Bogoriellaceae</taxon>
        <taxon>Georgenia</taxon>
    </lineage>
</organism>
<dbReference type="GO" id="GO:0016787">
    <property type="term" value="F:hydrolase activity"/>
    <property type="evidence" value="ECO:0007669"/>
    <property type="project" value="UniProtKB-KW"/>
</dbReference>
<dbReference type="Proteomes" id="UP001596455">
    <property type="component" value="Unassembled WGS sequence"/>
</dbReference>
<dbReference type="RefSeq" id="WP_382396408.1">
    <property type="nucleotide sequence ID" value="NZ_JBHTCQ010000004.1"/>
</dbReference>
<evidence type="ECO:0000313" key="1">
    <source>
        <dbReference type="EMBL" id="MFC7406882.1"/>
    </source>
</evidence>
<protein>
    <submittedName>
        <fullName evidence="1">Hydrolase</fullName>
    </submittedName>
</protein>
<dbReference type="InterPro" id="IPR036866">
    <property type="entry name" value="RibonucZ/Hydroxyglut_hydro"/>
</dbReference>
<keyword evidence="1" id="KW-0378">Hydrolase</keyword>
<dbReference type="PANTHER" id="PTHR36839">
    <property type="entry name" value="METALLO-BETA-LACTAMASE FAMILY PROTEIN (AFU_ORTHOLOGUE AFUA_5G12770)"/>
    <property type="match status" value="1"/>
</dbReference>
<dbReference type="PANTHER" id="PTHR36839:SF1">
    <property type="entry name" value="METALLO-BETA-LACTAMASE FAMILY PROTEIN (AFU_ORTHOLOGUE AFUA_5G12770)"/>
    <property type="match status" value="1"/>
</dbReference>
<accession>A0ABW2QFZ8</accession>
<proteinExistence type="predicted"/>
<name>A0ABW2QFZ8_9MICO</name>
<dbReference type="EMBL" id="JBHTCQ010000004">
    <property type="protein sequence ID" value="MFC7406882.1"/>
    <property type="molecule type" value="Genomic_DNA"/>
</dbReference>
<keyword evidence="2" id="KW-1185">Reference proteome</keyword>
<dbReference type="SUPFAM" id="SSF56281">
    <property type="entry name" value="Metallo-hydrolase/oxidoreductase"/>
    <property type="match status" value="1"/>
</dbReference>
<dbReference type="Gene3D" id="3.60.15.10">
    <property type="entry name" value="Ribonuclease Z/Hydroxyacylglutathione hydrolase-like"/>
    <property type="match status" value="1"/>
</dbReference>
<reference evidence="2" key="1">
    <citation type="journal article" date="2019" name="Int. J. Syst. Evol. Microbiol.">
        <title>The Global Catalogue of Microorganisms (GCM) 10K type strain sequencing project: providing services to taxonomists for standard genome sequencing and annotation.</title>
        <authorList>
            <consortium name="The Broad Institute Genomics Platform"/>
            <consortium name="The Broad Institute Genome Sequencing Center for Infectious Disease"/>
            <person name="Wu L."/>
            <person name="Ma J."/>
        </authorList>
    </citation>
    <scope>NUCLEOTIDE SEQUENCE [LARGE SCALE GENOMIC DNA]</scope>
    <source>
        <strain evidence="2">JCM 1490</strain>
    </source>
</reference>
<comment type="caution">
    <text evidence="1">The sequence shown here is derived from an EMBL/GenBank/DDBJ whole genome shotgun (WGS) entry which is preliminary data.</text>
</comment>